<protein>
    <submittedName>
        <fullName evidence="1">Uncharacterized protein</fullName>
    </submittedName>
</protein>
<name>A0ABS8V7Q8_DATST</name>
<accession>A0ABS8V7Q8</accession>
<keyword evidence="2" id="KW-1185">Reference proteome</keyword>
<dbReference type="EMBL" id="JACEIK010003686">
    <property type="protein sequence ID" value="MCD9642711.1"/>
    <property type="molecule type" value="Genomic_DNA"/>
</dbReference>
<gene>
    <name evidence="1" type="ORF">HAX54_029619</name>
</gene>
<reference evidence="1 2" key="1">
    <citation type="journal article" date="2021" name="BMC Genomics">
        <title>Datura genome reveals duplications of psychoactive alkaloid biosynthetic genes and high mutation rate following tissue culture.</title>
        <authorList>
            <person name="Rajewski A."/>
            <person name="Carter-House D."/>
            <person name="Stajich J."/>
            <person name="Litt A."/>
        </authorList>
    </citation>
    <scope>NUCLEOTIDE SEQUENCE [LARGE SCALE GENOMIC DNA]</scope>
    <source>
        <strain evidence="1">AR-01</strain>
    </source>
</reference>
<comment type="caution">
    <text evidence="1">The sequence shown here is derived from an EMBL/GenBank/DDBJ whole genome shotgun (WGS) entry which is preliminary data.</text>
</comment>
<dbReference type="Proteomes" id="UP000823775">
    <property type="component" value="Unassembled WGS sequence"/>
</dbReference>
<evidence type="ECO:0000313" key="2">
    <source>
        <dbReference type="Proteomes" id="UP000823775"/>
    </source>
</evidence>
<organism evidence="1 2">
    <name type="scientific">Datura stramonium</name>
    <name type="common">Jimsonweed</name>
    <name type="synonym">Common thornapple</name>
    <dbReference type="NCBI Taxonomy" id="4076"/>
    <lineage>
        <taxon>Eukaryota</taxon>
        <taxon>Viridiplantae</taxon>
        <taxon>Streptophyta</taxon>
        <taxon>Embryophyta</taxon>
        <taxon>Tracheophyta</taxon>
        <taxon>Spermatophyta</taxon>
        <taxon>Magnoliopsida</taxon>
        <taxon>eudicotyledons</taxon>
        <taxon>Gunneridae</taxon>
        <taxon>Pentapetalae</taxon>
        <taxon>asterids</taxon>
        <taxon>lamiids</taxon>
        <taxon>Solanales</taxon>
        <taxon>Solanaceae</taxon>
        <taxon>Solanoideae</taxon>
        <taxon>Datureae</taxon>
        <taxon>Datura</taxon>
    </lineage>
</organism>
<sequence>MEIQTGSENHSRYLALHSANKEVILDDFPFLPCRAASLRHSMLPPSLSITYPVSRTAQVSVQLRMRTSFSSANSPFTRFSKQRRKGGQQVGAGQFFDQIPLKIVRAGLPACGSCQSRWPSPAFILKSCSEIETAQPRELIRVLSPYFSKNSSTSLYSIGPSLIGKILPFLSNDPASPGSSTVWAPFPPYAMLPRCRPTTLCSCGVFARRSLQVCKTTEQLVFRVMRWTIPYSSFKGASLHESILTPQSADLRFRRLEQKNCVTTKRGFALNPNDFSSSLKIFLVRT</sequence>
<proteinExistence type="predicted"/>
<evidence type="ECO:0000313" key="1">
    <source>
        <dbReference type="EMBL" id="MCD9642711.1"/>
    </source>
</evidence>